<dbReference type="AlphaFoldDB" id="A0AAD1URS4"/>
<name>A0AAD1URS4_EUPCR</name>
<protein>
    <submittedName>
        <fullName evidence="2">Uncharacterized protein</fullName>
    </submittedName>
</protein>
<keyword evidence="3" id="KW-1185">Reference proteome</keyword>
<evidence type="ECO:0000313" key="2">
    <source>
        <dbReference type="EMBL" id="CAI2370009.1"/>
    </source>
</evidence>
<gene>
    <name evidence="2" type="ORF">ECRASSUSDP1_LOCUS11316</name>
</gene>
<dbReference type="EMBL" id="CAMPGE010011168">
    <property type="protein sequence ID" value="CAI2370009.1"/>
    <property type="molecule type" value="Genomic_DNA"/>
</dbReference>
<feature type="region of interest" description="Disordered" evidence="1">
    <location>
        <begin position="241"/>
        <end position="260"/>
    </location>
</feature>
<accession>A0AAD1URS4</accession>
<sequence length="260" mass="29853">MALRSMTFEKELQGHVSRKEKLYFHESRRKFKIQEMKVLLIPKNTSQKHSQNISTTFLKLDIPDLKSFKKENSCNILSNSIDGKTNSVSVSGGSRNFPSLKDLATEISPYTNASSQSIMSRKMNPRMDRFSQLIKTKQMLKLHSRNAASLKNLKHSVSIPTSEPHQLKLFSNQRIKSELGSSMCTNSCTSKPSKQRVKNSKAKLRLLQPNKWKLRKEFIRSIELFPIDGRRLISNVKKSRSKSKCFSRMNKTGSKWSAQK</sequence>
<evidence type="ECO:0000313" key="3">
    <source>
        <dbReference type="Proteomes" id="UP001295684"/>
    </source>
</evidence>
<feature type="compositionally biased region" description="Polar residues" evidence="1">
    <location>
        <begin position="249"/>
        <end position="260"/>
    </location>
</feature>
<proteinExistence type="predicted"/>
<dbReference type="Proteomes" id="UP001295684">
    <property type="component" value="Unassembled WGS sequence"/>
</dbReference>
<organism evidence="2 3">
    <name type="scientific">Euplotes crassus</name>
    <dbReference type="NCBI Taxonomy" id="5936"/>
    <lineage>
        <taxon>Eukaryota</taxon>
        <taxon>Sar</taxon>
        <taxon>Alveolata</taxon>
        <taxon>Ciliophora</taxon>
        <taxon>Intramacronucleata</taxon>
        <taxon>Spirotrichea</taxon>
        <taxon>Hypotrichia</taxon>
        <taxon>Euplotida</taxon>
        <taxon>Euplotidae</taxon>
        <taxon>Moneuplotes</taxon>
    </lineage>
</organism>
<reference evidence="2" key="1">
    <citation type="submission" date="2023-07" db="EMBL/GenBank/DDBJ databases">
        <authorList>
            <consortium name="AG Swart"/>
            <person name="Singh M."/>
            <person name="Singh A."/>
            <person name="Seah K."/>
            <person name="Emmerich C."/>
        </authorList>
    </citation>
    <scope>NUCLEOTIDE SEQUENCE</scope>
    <source>
        <strain evidence="2">DP1</strain>
    </source>
</reference>
<comment type="caution">
    <text evidence="2">The sequence shown here is derived from an EMBL/GenBank/DDBJ whole genome shotgun (WGS) entry which is preliminary data.</text>
</comment>
<evidence type="ECO:0000256" key="1">
    <source>
        <dbReference type="SAM" id="MobiDB-lite"/>
    </source>
</evidence>